<dbReference type="AlphaFoldDB" id="A0A396SAF7"/>
<dbReference type="InterPro" id="IPR050624">
    <property type="entry name" value="HTH-type_Tx_Regulator"/>
</dbReference>
<dbReference type="PANTHER" id="PTHR43479:SF11">
    <property type="entry name" value="ACREF_ENVCD OPERON REPRESSOR-RELATED"/>
    <property type="match status" value="1"/>
</dbReference>
<feature type="DNA-binding region" description="H-T-H motif" evidence="2">
    <location>
        <begin position="32"/>
        <end position="51"/>
    </location>
</feature>
<evidence type="ECO:0000256" key="2">
    <source>
        <dbReference type="PROSITE-ProRule" id="PRU00335"/>
    </source>
</evidence>
<reference evidence="4 5" key="1">
    <citation type="submission" date="2018-08" db="EMBL/GenBank/DDBJ databases">
        <title>Lysinibacillus sp. YLB-03 draft genome sequence.</title>
        <authorList>
            <person name="Yu L."/>
        </authorList>
    </citation>
    <scope>NUCLEOTIDE SEQUENCE [LARGE SCALE GENOMIC DNA]</scope>
    <source>
        <strain evidence="4 5">YLB-03</strain>
    </source>
</reference>
<dbReference type="PRINTS" id="PR00455">
    <property type="entry name" value="HTHTETR"/>
</dbReference>
<gene>
    <name evidence="4" type="ORF">D1B33_05395</name>
</gene>
<evidence type="ECO:0000259" key="3">
    <source>
        <dbReference type="PROSITE" id="PS50977"/>
    </source>
</evidence>
<sequence>MKLSDKKMRKKKEDILLSAIKVVNKKGPNGATMEDIAAELLMTKGSLYYYFKNKEDIIFQCHEMVLTEATSDIVDCQNGNGTNEEKLLNMIKTHIRYAIEKKEIFNMMIKPGEMFTEVQLNQILHMRNEYALKFDETIVKGIASGEFVSEDPVLTRMMILGAMNWIQQWYRPNGKKTINEIQEIYAASLLKLLK</sequence>
<evidence type="ECO:0000313" key="4">
    <source>
        <dbReference type="EMBL" id="RHW38321.1"/>
    </source>
</evidence>
<protein>
    <submittedName>
        <fullName evidence="4">TetR/AcrR family transcriptional regulator</fullName>
    </submittedName>
</protein>
<dbReference type="Pfam" id="PF00440">
    <property type="entry name" value="TetR_N"/>
    <property type="match status" value="1"/>
</dbReference>
<comment type="caution">
    <text evidence="4">The sequence shown here is derived from an EMBL/GenBank/DDBJ whole genome shotgun (WGS) entry which is preliminary data.</text>
</comment>
<proteinExistence type="predicted"/>
<dbReference type="Pfam" id="PF17932">
    <property type="entry name" value="TetR_C_24"/>
    <property type="match status" value="1"/>
</dbReference>
<keyword evidence="1 2" id="KW-0238">DNA-binding</keyword>
<dbReference type="SUPFAM" id="SSF48498">
    <property type="entry name" value="Tetracyclin repressor-like, C-terminal domain"/>
    <property type="match status" value="1"/>
</dbReference>
<dbReference type="InterPro" id="IPR001647">
    <property type="entry name" value="HTH_TetR"/>
</dbReference>
<organism evidence="4 5">
    <name type="scientific">Ureibacillus yapensis</name>
    <dbReference type="NCBI Taxonomy" id="2304605"/>
    <lineage>
        <taxon>Bacteria</taxon>
        <taxon>Bacillati</taxon>
        <taxon>Bacillota</taxon>
        <taxon>Bacilli</taxon>
        <taxon>Bacillales</taxon>
        <taxon>Caryophanaceae</taxon>
        <taxon>Ureibacillus</taxon>
    </lineage>
</organism>
<dbReference type="SUPFAM" id="SSF46689">
    <property type="entry name" value="Homeodomain-like"/>
    <property type="match status" value="1"/>
</dbReference>
<dbReference type="Gene3D" id="1.10.10.60">
    <property type="entry name" value="Homeodomain-like"/>
    <property type="match status" value="1"/>
</dbReference>
<evidence type="ECO:0000256" key="1">
    <source>
        <dbReference type="ARBA" id="ARBA00023125"/>
    </source>
</evidence>
<dbReference type="InterPro" id="IPR036271">
    <property type="entry name" value="Tet_transcr_reg_TetR-rel_C_sf"/>
</dbReference>
<feature type="domain" description="HTH tetR-type" evidence="3">
    <location>
        <begin position="9"/>
        <end position="69"/>
    </location>
</feature>
<dbReference type="Gene3D" id="1.10.357.10">
    <property type="entry name" value="Tetracycline Repressor, domain 2"/>
    <property type="match status" value="1"/>
</dbReference>
<evidence type="ECO:0000313" key="5">
    <source>
        <dbReference type="Proteomes" id="UP000265692"/>
    </source>
</evidence>
<dbReference type="OrthoDB" id="9814200at2"/>
<accession>A0A396SAF7</accession>
<dbReference type="PROSITE" id="PS50977">
    <property type="entry name" value="HTH_TETR_2"/>
    <property type="match status" value="1"/>
</dbReference>
<keyword evidence="5" id="KW-1185">Reference proteome</keyword>
<dbReference type="EMBL" id="QWEI01000002">
    <property type="protein sequence ID" value="RHW38321.1"/>
    <property type="molecule type" value="Genomic_DNA"/>
</dbReference>
<name>A0A396SAF7_9BACL</name>
<dbReference type="Proteomes" id="UP000265692">
    <property type="component" value="Unassembled WGS sequence"/>
</dbReference>
<dbReference type="GO" id="GO:0003677">
    <property type="term" value="F:DNA binding"/>
    <property type="evidence" value="ECO:0007669"/>
    <property type="project" value="UniProtKB-UniRule"/>
</dbReference>
<dbReference type="RefSeq" id="WP_118875355.1">
    <property type="nucleotide sequence ID" value="NZ_QWEI01000002.1"/>
</dbReference>
<dbReference type="InterPro" id="IPR041490">
    <property type="entry name" value="KstR2_TetR_C"/>
</dbReference>
<dbReference type="PANTHER" id="PTHR43479">
    <property type="entry name" value="ACREF/ENVCD OPERON REPRESSOR-RELATED"/>
    <property type="match status" value="1"/>
</dbReference>
<dbReference type="InterPro" id="IPR009057">
    <property type="entry name" value="Homeodomain-like_sf"/>
</dbReference>